<dbReference type="RefSeq" id="WP_169551423.1">
    <property type="nucleotide sequence ID" value="NZ_CP051677.1"/>
</dbReference>
<sequence>MRCTYRTLADSPNGRVGLYGEIASCLDSHDAHHNVVFEYGNITQWLAYDELVQLEWNVRHVDPDAYFEVHPYDSRVHLSTPSPYLCFSFLPNELIELRALLSDAVASITDFQRQWERILNESVN</sequence>
<proteinExistence type="predicted"/>
<reference evidence="1 2" key="1">
    <citation type="submission" date="2020-04" db="EMBL/GenBank/DDBJ databases">
        <title>Genome sequencing of novel species.</title>
        <authorList>
            <person name="Heo J."/>
            <person name="Kim S.-J."/>
            <person name="Kim J.-S."/>
            <person name="Hong S.-B."/>
            <person name="Kwon S.-W."/>
        </authorList>
    </citation>
    <scope>NUCLEOTIDE SEQUENCE [LARGE SCALE GENOMIC DNA]</scope>
    <source>
        <strain evidence="1 2">CJU-R4</strain>
    </source>
</reference>
<gene>
    <name evidence="1" type="ORF">HH216_14360</name>
</gene>
<dbReference type="EMBL" id="CP051677">
    <property type="protein sequence ID" value="QJD79459.1"/>
    <property type="molecule type" value="Genomic_DNA"/>
</dbReference>
<dbReference type="KEGG" id="srho:HH216_14360"/>
<dbReference type="AlphaFoldDB" id="A0A7L5DLW1"/>
<evidence type="ECO:0000313" key="2">
    <source>
        <dbReference type="Proteomes" id="UP000501128"/>
    </source>
</evidence>
<dbReference type="Proteomes" id="UP000501128">
    <property type="component" value="Chromosome"/>
</dbReference>
<organism evidence="1 2">
    <name type="scientific">Spirosoma rhododendri</name>
    <dbReference type="NCBI Taxonomy" id="2728024"/>
    <lineage>
        <taxon>Bacteria</taxon>
        <taxon>Pseudomonadati</taxon>
        <taxon>Bacteroidota</taxon>
        <taxon>Cytophagia</taxon>
        <taxon>Cytophagales</taxon>
        <taxon>Cytophagaceae</taxon>
        <taxon>Spirosoma</taxon>
    </lineage>
</organism>
<protein>
    <submittedName>
        <fullName evidence="1">Uncharacterized protein</fullName>
    </submittedName>
</protein>
<name>A0A7L5DLW1_9BACT</name>
<accession>A0A7L5DLW1</accession>
<keyword evidence="2" id="KW-1185">Reference proteome</keyword>
<evidence type="ECO:0000313" key="1">
    <source>
        <dbReference type="EMBL" id="QJD79459.1"/>
    </source>
</evidence>